<dbReference type="OrthoDB" id="5448271at2"/>
<evidence type="ECO:0000256" key="3">
    <source>
        <dbReference type="ARBA" id="ARBA00022692"/>
    </source>
</evidence>
<evidence type="ECO:0000256" key="5">
    <source>
        <dbReference type="ARBA" id="ARBA00023136"/>
    </source>
</evidence>
<sequence>MLDPYVESVLIFTCINIVLALSLYLPVSAGLLSLGQGGFMAIGGYASAYLTTELHWPYALAIACGGALAGIVGVLVGIPSLRIKGVYLIIMTMGFGEIVRVFFLNFEPTGAASGLGGIPADTTLPIVALVAALALLLCFQIRNSRIGRAVAAVREDELAAEVIGINLTRIKVAMFSLGAAVAGIGGGLFAHYATFIDPGQFGFHRSAEIFIMVVLGGMGSFYGAAVGACVVTILPELLRLGDAQEWRMTAFGVLLIVIMIVRPSGIVGVRQ</sequence>
<protein>
    <submittedName>
        <fullName evidence="7">Branched-chain amino acid ABC transporter permease</fullName>
    </submittedName>
</protein>
<dbReference type="PANTHER" id="PTHR30482:SF10">
    <property type="entry name" value="HIGH-AFFINITY BRANCHED-CHAIN AMINO ACID TRANSPORT PROTEIN BRAE"/>
    <property type="match status" value="1"/>
</dbReference>
<evidence type="ECO:0000313" key="8">
    <source>
        <dbReference type="Proteomes" id="UP000285523"/>
    </source>
</evidence>
<comment type="subcellular location">
    <subcellularLocation>
        <location evidence="1">Cell membrane</location>
        <topology evidence="1">Multi-pass membrane protein</topology>
    </subcellularLocation>
</comment>
<evidence type="ECO:0000313" key="7">
    <source>
        <dbReference type="EMBL" id="RJF69379.1"/>
    </source>
</evidence>
<feature type="transmembrane region" description="Helical" evidence="6">
    <location>
        <begin position="85"/>
        <end position="103"/>
    </location>
</feature>
<dbReference type="PANTHER" id="PTHR30482">
    <property type="entry name" value="HIGH-AFFINITY BRANCHED-CHAIN AMINO ACID TRANSPORT SYSTEM PERMEASE"/>
    <property type="match status" value="1"/>
</dbReference>
<feature type="transmembrane region" description="Helical" evidence="6">
    <location>
        <begin position="209"/>
        <end position="234"/>
    </location>
</feature>
<feature type="transmembrane region" description="Helical" evidence="6">
    <location>
        <begin position="246"/>
        <end position="269"/>
    </location>
</feature>
<evidence type="ECO:0000256" key="6">
    <source>
        <dbReference type="SAM" id="Phobius"/>
    </source>
</evidence>
<keyword evidence="2" id="KW-1003">Cell membrane</keyword>
<gene>
    <name evidence="7" type="ORF">D4Q52_20570</name>
</gene>
<keyword evidence="4 6" id="KW-1133">Transmembrane helix</keyword>
<name>A0A418V0N0_RHOPL</name>
<dbReference type="GO" id="GO:0015658">
    <property type="term" value="F:branched-chain amino acid transmembrane transporter activity"/>
    <property type="evidence" value="ECO:0007669"/>
    <property type="project" value="InterPro"/>
</dbReference>
<comment type="caution">
    <text evidence="7">The sequence shown here is derived from an EMBL/GenBank/DDBJ whole genome shotgun (WGS) entry which is preliminary data.</text>
</comment>
<feature type="transmembrane region" description="Helical" evidence="6">
    <location>
        <begin position="123"/>
        <end position="139"/>
    </location>
</feature>
<dbReference type="RefSeq" id="WP_119858445.1">
    <property type="nucleotide sequence ID" value="NZ_QYYD01000024.1"/>
</dbReference>
<dbReference type="GO" id="GO:0005886">
    <property type="term" value="C:plasma membrane"/>
    <property type="evidence" value="ECO:0007669"/>
    <property type="project" value="UniProtKB-SubCell"/>
</dbReference>
<keyword evidence="5 6" id="KW-0472">Membrane</keyword>
<dbReference type="Pfam" id="PF02653">
    <property type="entry name" value="BPD_transp_2"/>
    <property type="match status" value="1"/>
</dbReference>
<proteinExistence type="predicted"/>
<feature type="transmembrane region" description="Helical" evidence="6">
    <location>
        <begin position="31"/>
        <end position="50"/>
    </location>
</feature>
<feature type="transmembrane region" description="Helical" evidence="6">
    <location>
        <begin position="56"/>
        <end position="78"/>
    </location>
</feature>
<organism evidence="7 8">
    <name type="scientific">Rhodopseudomonas palustris</name>
    <dbReference type="NCBI Taxonomy" id="1076"/>
    <lineage>
        <taxon>Bacteria</taxon>
        <taxon>Pseudomonadati</taxon>
        <taxon>Pseudomonadota</taxon>
        <taxon>Alphaproteobacteria</taxon>
        <taxon>Hyphomicrobiales</taxon>
        <taxon>Nitrobacteraceae</taxon>
        <taxon>Rhodopseudomonas</taxon>
    </lineage>
</organism>
<dbReference type="InterPro" id="IPR043428">
    <property type="entry name" value="LivM-like"/>
</dbReference>
<evidence type="ECO:0000256" key="4">
    <source>
        <dbReference type="ARBA" id="ARBA00022989"/>
    </source>
</evidence>
<dbReference type="Proteomes" id="UP000285523">
    <property type="component" value="Unassembled WGS sequence"/>
</dbReference>
<feature type="transmembrane region" description="Helical" evidence="6">
    <location>
        <begin position="6"/>
        <end position="24"/>
    </location>
</feature>
<evidence type="ECO:0000256" key="2">
    <source>
        <dbReference type="ARBA" id="ARBA00022475"/>
    </source>
</evidence>
<dbReference type="EMBL" id="QYYD01000024">
    <property type="protein sequence ID" value="RJF69379.1"/>
    <property type="molecule type" value="Genomic_DNA"/>
</dbReference>
<evidence type="ECO:0000256" key="1">
    <source>
        <dbReference type="ARBA" id="ARBA00004651"/>
    </source>
</evidence>
<dbReference type="InterPro" id="IPR001851">
    <property type="entry name" value="ABC_transp_permease"/>
</dbReference>
<dbReference type="AlphaFoldDB" id="A0A418V0N0"/>
<accession>A0A418V0N0</accession>
<keyword evidence="3 6" id="KW-0812">Transmembrane</keyword>
<reference evidence="7 8" key="1">
    <citation type="submission" date="2018-09" db="EMBL/GenBank/DDBJ databases">
        <title>Draft genome sequence of Rhodopseudomonas palustris 2.1.18.</title>
        <authorList>
            <person name="Robertson S.L."/>
            <person name="Meyer T.E."/>
            <person name="Kyndt J.A."/>
        </authorList>
    </citation>
    <scope>NUCLEOTIDE SEQUENCE [LARGE SCALE GENOMIC DNA]</scope>
    <source>
        <strain evidence="7 8">2.1.18</strain>
    </source>
</reference>
<feature type="transmembrane region" description="Helical" evidence="6">
    <location>
        <begin position="172"/>
        <end position="194"/>
    </location>
</feature>
<dbReference type="CDD" id="cd06581">
    <property type="entry name" value="TM_PBP1_LivM_like"/>
    <property type="match status" value="1"/>
</dbReference>